<organism evidence="3 4">
    <name type="scientific">Effrenium voratum</name>
    <dbReference type="NCBI Taxonomy" id="2562239"/>
    <lineage>
        <taxon>Eukaryota</taxon>
        <taxon>Sar</taxon>
        <taxon>Alveolata</taxon>
        <taxon>Dinophyceae</taxon>
        <taxon>Suessiales</taxon>
        <taxon>Symbiodiniaceae</taxon>
        <taxon>Effrenium</taxon>
    </lineage>
</organism>
<dbReference type="Proteomes" id="UP001178507">
    <property type="component" value="Unassembled WGS sequence"/>
</dbReference>
<proteinExistence type="predicted"/>
<keyword evidence="1" id="KW-0175">Coiled coil</keyword>
<protein>
    <submittedName>
        <fullName evidence="3">Uncharacterized protein</fullName>
    </submittedName>
</protein>
<dbReference type="EMBL" id="CAUJNA010003511">
    <property type="protein sequence ID" value="CAJ1403832.1"/>
    <property type="molecule type" value="Genomic_DNA"/>
</dbReference>
<sequence>MAAAEAASSPKGKSLASGSFRPSQKKNNVIAKIQAVVDPQNRHGMQRVLAAMTWLGLTPEDLDGSKDQNVEVSSKVPDPKQAQKIKEERVEVWEGLRKARLIEVERRLQFMSDDDARRVMRAKPGQGVRMVTEEDLPPVEALDGMQAFEEMRQKAFQKIQEEQQRKAALLASGFLMEKKRLDEADRKIAALEQRLKEYKKAQADAIEAQKKENAKAQEKRQAQVQKTARDRAKWEDETYEDLMSRIDKARSTRAKMYSKEGLKDTLELGVQRRQKCFDQALEREQALLASIEAASQTAEERLQVRRQEIEEECRQKAEQSQAKFQERQVRIYAQTQDWVDRKLEDHAKFKAHYKTCIKAGQDLQKARSKSAGEITKKAMEKWRANHTKIEASREKNNSDLLERQEQARQRTEERMALKLKCANDIHSYKEVKYKTWGELQRRRMQEIQQSRDAQTQALVIKIAEGQAKARAQDAGQMELKNQRARIGADTLALNDRAKEGFLKIKAEPDERRIIKVMSDLGFRMPKLPDQEDEEDEKKAF</sequence>
<reference evidence="3" key="1">
    <citation type="submission" date="2023-08" db="EMBL/GenBank/DDBJ databases">
        <authorList>
            <person name="Chen Y."/>
            <person name="Shah S."/>
            <person name="Dougan E. K."/>
            <person name="Thang M."/>
            <person name="Chan C."/>
        </authorList>
    </citation>
    <scope>NUCLEOTIDE SEQUENCE</scope>
</reference>
<keyword evidence="4" id="KW-1185">Reference proteome</keyword>
<feature type="coiled-coil region" evidence="1">
    <location>
        <begin position="281"/>
        <end position="319"/>
    </location>
</feature>
<comment type="caution">
    <text evidence="3">The sequence shown here is derived from an EMBL/GenBank/DDBJ whole genome shotgun (WGS) entry which is preliminary data.</text>
</comment>
<evidence type="ECO:0000313" key="4">
    <source>
        <dbReference type="Proteomes" id="UP001178507"/>
    </source>
</evidence>
<gene>
    <name evidence="3" type="ORF">EVOR1521_LOCUS26412</name>
</gene>
<feature type="region of interest" description="Disordered" evidence="2">
    <location>
        <begin position="209"/>
        <end position="229"/>
    </location>
</feature>
<evidence type="ECO:0000313" key="3">
    <source>
        <dbReference type="EMBL" id="CAJ1403832.1"/>
    </source>
</evidence>
<feature type="region of interest" description="Disordered" evidence="2">
    <location>
        <begin position="60"/>
        <end position="83"/>
    </location>
</feature>
<name>A0AA36JCR4_9DINO</name>
<feature type="region of interest" description="Disordered" evidence="2">
    <location>
        <begin position="1"/>
        <end position="24"/>
    </location>
</feature>
<accession>A0AA36JCR4</accession>
<evidence type="ECO:0000256" key="1">
    <source>
        <dbReference type="SAM" id="Coils"/>
    </source>
</evidence>
<dbReference type="AlphaFoldDB" id="A0AA36JCR4"/>
<evidence type="ECO:0000256" key="2">
    <source>
        <dbReference type="SAM" id="MobiDB-lite"/>
    </source>
</evidence>